<keyword evidence="4 7" id="KW-0503">Monooxygenase</keyword>
<proteinExistence type="predicted"/>
<dbReference type="Pfam" id="PF13450">
    <property type="entry name" value="NAD_binding_8"/>
    <property type="match status" value="1"/>
</dbReference>
<organism evidence="7 8">
    <name type="scientific">Saccharopolyspora gregorii</name>
    <dbReference type="NCBI Taxonomy" id="33914"/>
    <lineage>
        <taxon>Bacteria</taxon>
        <taxon>Bacillati</taxon>
        <taxon>Actinomycetota</taxon>
        <taxon>Actinomycetes</taxon>
        <taxon>Pseudonocardiales</taxon>
        <taxon>Pseudonocardiaceae</taxon>
        <taxon>Saccharopolyspora</taxon>
    </lineage>
</organism>
<dbReference type="Pfam" id="PF01494">
    <property type="entry name" value="FAD_binding_3"/>
    <property type="match status" value="1"/>
</dbReference>
<dbReference type="InterPro" id="IPR002938">
    <property type="entry name" value="FAD-bd"/>
</dbReference>
<accession>A0ABP6RT22</accession>
<dbReference type="PRINTS" id="PR00420">
    <property type="entry name" value="RNGMNOXGNASE"/>
</dbReference>
<keyword evidence="8" id="KW-1185">Reference proteome</keyword>
<evidence type="ECO:0000256" key="1">
    <source>
        <dbReference type="ARBA" id="ARBA00022630"/>
    </source>
</evidence>
<name>A0ABP6RT22_9PSEU</name>
<dbReference type="RefSeq" id="WP_344926732.1">
    <property type="nucleotide sequence ID" value="NZ_BAAAYK010000038.1"/>
</dbReference>
<dbReference type="EMBL" id="BAAAYK010000038">
    <property type="protein sequence ID" value="GAA3357762.1"/>
    <property type="molecule type" value="Genomic_DNA"/>
</dbReference>
<feature type="domain" description="FAD-binding" evidence="6">
    <location>
        <begin position="128"/>
        <end position="377"/>
    </location>
</feature>
<dbReference type="PANTHER" id="PTHR47178">
    <property type="entry name" value="MONOOXYGENASE, FAD-BINDING"/>
    <property type="match status" value="1"/>
</dbReference>
<dbReference type="SUPFAM" id="SSF51905">
    <property type="entry name" value="FAD/NAD(P)-binding domain"/>
    <property type="match status" value="1"/>
</dbReference>
<dbReference type="PANTHER" id="PTHR47178:SF6">
    <property type="entry name" value="FAD-BINDING DOMAIN-CONTAINING PROTEIN"/>
    <property type="match status" value="1"/>
</dbReference>
<gene>
    <name evidence="7" type="ORF">GCM10020366_27110</name>
</gene>
<dbReference type="GO" id="GO:0004497">
    <property type="term" value="F:monooxygenase activity"/>
    <property type="evidence" value="ECO:0007669"/>
    <property type="project" value="UniProtKB-KW"/>
</dbReference>
<reference evidence="8" key="1">
    <citation type="journal article" date="2019" name="Int. J. Syst. Evol. Microbiol.">
        <title>The Global Catalogue of Microorganisms (GCM) 10K type strain sequencing project: providing services to taxonomists for standard genome sequencing and annotation.</title>
        <authorList>
            <consortium name="The Broad Institute Genomics Platform"/>
            <consortium name="The Broad Institute Genome Sequencing Center for Infectious Disease"/>
            <person name="Wu L."/>
            <person name="Ma J."/>
        </authorList>
    </citation>
    <scope>NUCLEOTIDE SEQUENCE [LARGE SCALE GENOMIC DNA]</scope>
    <source>
        <strain evidence="8">JCM 9687</strain>
    </source>
</reference>
<keyword evidence="3" id="KW-0560">Oxidoreductase</keyword>
<evidence type="ECO:0000259" key="6">
    <source>
        <dbReference type="Pfam" id="PF01494"/>
    </source>
</evidence>
<keyword evidence="2" id="KW-0274">FAD</keyword>
<evidence type="ECO:0000256" key="3">
    <source>
        <dbReference type="ARBA" id="ARBA00023002"/>
    </source>
</evidence>
<comment type="caution">
    <text evidence="7">The sequence shown here is derived from an EMBL/GenBank/DDBJ whole genome shotgun (WGS) entry which is preliminary data.</text>
</comment>
<evidence type="ECO:0000256" key="4">
    <source>
        <dbReference type="ARBA" id="ARBA00023033"/>
    </source>
</evidence>
<dbReference type="InterPro" id="IPR036188">
    <property type="entry name" value="FAD/NAD-bd_sf"/>
</dbReference>
<sequence>MSSFHVLIAGGGIGGLCLAQGLRRRGISCAVYESAPGIVQAGYRLHMNAAGGGALRQCLPDDLYELYVQTSREKPRRECLVLLDHRARELGTRPHIGPANDPERPHTAVNRRTLRQIMSVGLEDVLHFGRTACGFEDDGQRVRLLFTDGSAASGDVLVAADGIRSAVRGQLLPHVATVDTGLRGVASRAPLTDELAAALPAELFDGFVTASGPDGVVFAYGAYQPRRPVAEAVAELAPGADIDPVEPYMMVNFGLPRGGPSAARIPELWSATPDQLHAAMRAAVTGWHPALVELVEHVDPDTLFRQSIRHLEPAEPWETSRVTLLGDAIHAMPPTFGAGANSALRDAAALANALQRAAEGESALPAAIAEYEADLRAEVFPVLRASADPRATSSDFLPDELPVAHPAAR</sequence>
<feature type="region of interest" description="Disordered" evidence="5">
    <location>
        <begin position="390"/>
        <end position="409"/>
    </location>
</feature>
<evidence type="ECO:0000256" key="2">
    <source>
        <dbReference type="ARBA" id="ARBA00022827"/>
    </source>
</evidence>
<dbReference type="Proteomes" id="UP001500483">
    <property type="component" value="Unassembled WGS sequence"/>
</dbReference>
<dbReference type="Gene3D" id="3.50.50.60">
    <property type="entry name" value="FAD/NAD(P)-binding domain"/>
    <property type="match status" value="1"/>
</dbReference>
<protein>
    <submittedName>
        <fullName evidence="7">FAD-dependent monooxygenase</fullName>
    </submittedName>
</protein>
<evidence type="ECO:0000256" key="5">
    <source>
        <dbReference type="SAM" id="MobiDB-lite"/>
    </source>
</evidence>
<keyword evidence="1" id="KW-0285">Flavoprotein</keyword>
<evidence type="ECO:0000313" key="8">
    <source>
        <dbReference type="Proteomes" id="UP001500483"/>
    </source>
</evidence>
<evidence type="ECO:0000313" key="7">
    <source>
        <dbReference type="EMBL" id="GAA3357762.1"/>
    </source>
</evidence>